<name>A0A261R700_9BORD</name>
<evidence type="ECO:0008006" key="3">
    <source>
        <dbReference type="Google" id="ProtNLM"/>
    </source>
</evidence>
<dbReference type="EMBL" id="NEVJ01000003">
    <property type="protein sequence ID" value="OZI20432.1"/>
    <property type="molecule type" value="Genomic_DNA"/>
</dbReference>
<comment type="caution">
    <text evidence="1">The sequence shown here is derived from an EMBL/GenBank/DDBJ whole genome shotgun (WGS) entry which is preliminary data.</text>
</comment>
<dbReference type="Proteomes" id="UP000216857">
    <property type="component" value="Unassembled WGS sequence"/>
</dbReference>
<reference evidence="1" key="1">
    <citation type="submission" date="2017-05" db="EMBL/GenBank/DDBJ databases">
        <title>Complete and WGS of Bordetella genogroups.</title>
        <authorList>
            <person name="Spilker T."/>
            <person name="Lipuma J."/>
        </authorList>
    </citation>
    <scope>NUCLEOTIDE SEQUENCE</scope>
    <source>
        <strain evidence="1">AU21707</strain>
    </source>
</reference>
<dbReference type="AlphaFoldDB" id="A0A261R700"/>
<gene>
    <name evidence="1" type="ORF">CAL26_23320</name>
</gene>
<proteinExistence type="predicted"/>
<keyword evidence="2" id="KW-1185">Reference proteome</keyword>
<sequence>MQTEAFARPDDLRILAAHAGLSLTPEHLAELADAWRYIAPMLARIPRDRPYADEAAHAFVPATFVAAGKGMAR</sequence>
<protein>
    <recommendedName>
        <fullName evidence="3">Amidase</fullName>
    </recommendedName>
</protein>
<organism evidence="1 2">
    <name type="scientific">Bordetella genomosp. 9</name>
    <dbReference type="NCBI Taxonomy" id="1416803"/>
    <lineage>
        <taxon>Bacteria</taxon>
        <taxon>Pseudomonadati</taxon>
        <taxon>Pseudomonadota</taxon>
        <taxon>Betaproteobacteria</taxon>
        <taxon>Burkholderiales</taxon>
        <taxon>Alcaligenaceae</taxon>
        <taxon>Bordetella</taxon>
    </lineage>
</organism>
<evidence type="ECO:0000313" key="1">
    <source>
        <dbReference type="EMBL" id="OZI20432.1"/>
    </source>
</evidence>
<accession>A0A261R700</accession>
<evidence type="ECO:0000313" key="2">
    <source>
        <dbReference type="Proteomes" id="UP000216857"/>
    </source>
</evidence>